<sequence>MVVGSGHCWGITVLVKGEISVGSWCRFYVRRAIDLAISSGFGGMTGVSLSSDVASLLMNAPPLSVL</sequence>
<keyword evidence="2" id="KW-1185">Reference proteome</keyword>
<accession>A0A565BIS7</accession>
<dbReference type="AlphaFoldDB" id="A0A565BIS7"/>
<evidence type="ECO:0000313" key="2">
    <source>
        <dbReference type="Proteomes" id="UP000489600"/>
    </source>
</evidence>
<organism evidence="1 2">
    <name type="scientific">Arabis nemorensis</name>
    <dbReference type="NCBI Taxonomy" id="586526"/>
    <lineage>
        <taxon>Eukaryota</taxon>
        <taxon>Viridiplantae</taxon>
        <taxon>Streptophyta</taxon>
        <taxon>Embryophyta</taxon>
        <taxon>Tracheophyta</taxon>
        <taxon>Spermatophyta</taxon>
        <taxon>Magnoliopsida</taxon>
        <taxon>eudicotyledons</taxon>
        <taxon>Gunneridae</taxon>
        <taxon>Pentapetalae</taxon>
        <taxon>rosids</taxon>
        <taxon>malvids</taxon>
        <taxon>Brassicales</taxon>
        <taxon>Brassicaceae</taxon>
        <taxon>Arabideae</taxon>
        <taxon>Arabis</taxon>
    </lineage>
</organism>
<dbReference type="EMBL" id="CABITT030000004">
    <property type="protein sequence ID" value="VVB01550.1"/>
    <property type="molecule type" value="Genomic_DNA"/>
</dbReference>
<protein>
    <submittedName>
        <fullName evidence="1">Uncharacterized protein</fullName>
    </submittedName>
</protein>
<dbReference type="Proteomes" id="UP000489600">
    <property type="component" value="Unassembled WGS sequence"/>
</dbReference>
<gene>
    <name evidence="1" type="ORF">ANE_LOCUS11994</name>
</gene>
<proteinExistence type="predicted"/>
<name>A0A565BIS7_9BRAS</name>
<evidence type="ECO:0000313" key="1">
    <source>
        <dbReference type="EMBL" id="VVB01550.1"/>
    </source>
</evidence>
<comment type="caution">
    <text evidence="1">The sequence shown here is derived from an EMBL/GenBank/DDBJ whole genome shotgun (WGS) entry which is preliminary data.</text>
</comment>
<reference evidence="1" key="1">
    <citation type="submission" date="2019-07" db="EMBL/GenBank/DDBJ databases">
        <authorList>
            <person name="Dittberner H."/>
        </authorList>
    </citation>
    <scope>NUCLEOTIDE SEQUENCE [LARGE SCALE GENOMIC DNA]</scope>
</reference>